<reference evidence="1 2" key="1">
    <citation type="submission" date="2016-04" db="EMBL/GenBank/DDBJ databases">
        <title>Complete genome sequence of Pseudomonas sp. LAB-08 isolated from TCE contaminated aquifer soil.</title>
        <authorList>
            <person name="Dohra H."/>
            <person name="Suzuki K."/>
            <person name="Fatma A."/>
            <person name="Inuzuka Y."/>
            <person name="Honjo M."/>
            <person name="Tashiro Y."/>
            <person name="Futamata H."/>
        </authorList>
    </citation>
    <scope>NUCLEOTIDE SEQUENCE [LARGE SCALE GENOMIC DNA]</scope>
    <source>
        <strain evidence="1 2">LAB-08</strain>
    </source>
</reference>
<accession>A0ABM7RQX1</accession>
<name>A0ABM7RQX1_9PSED</name>
<dbReference type="EMBL" id="AP017423">
    <property type="protein sequence ID" value="BCX67609.1"/>
    <property type="molecule type" value="Genomic_DNA"/>
</dbReference>
<protein>
    <submittedName>
        <fullName evidence="1">Uncharacterized protein</fullName>
    </submittedName>
</protein>
<evidence type="ECO:0000313" key="2">
    <source>
        <dbReference type="Proteomes" id="UP000218595"/>
    </source>
</evidence>
<proteinExistence type="predicted"/>
<sequence length="94" mass="9622">MAGETTLAVWMAVLAAIVIVMVTVCVAAAAARALAATFTAIGLAQRNMPPIQPLAALALTSNQVLIMATLQTGSLATVTELMQQVNLLMIAATL</sequence>
<dbReference type="RefSeq" id="WP_096512138.1">
    <property type="nucleotide sequence ID" value="NZ_AP017423.2"/>
</dbReference>
<organism evidence="1 2">
    <name type="scientific">Pseudomonas izuensis</name>
    <dbReference type="NCBI Taxonomy" id="2684212"/>
    <lineage>
        <taxon>Bacteria</taxon>
        <taxon>Pseudomonadati</taxon>
        <taxon>Pseudomonadota</taxon>
        <taxon>Gammaproteobacteria</taxon>
        <taxon>Pseudomonadales</taxon>
        <taxon>Pseudomonadaceae</taxon>
        <taxon>Pseudomonas</taxon>
    </lineage>
</organism>
<dbReference type="Proteomes" id="UP000218595">
    <property type="component" value="Chromosome"/>
</dbReference>
<gene>
    <name evidence="1" type="ORF">LAB08_R22440</name>
</gene>
<evidence type="ECO:0000313" key="1">
    <source>
        <dbReference type="EMBL" id="BCX67609.1"/>
    </source>
</evidence>
<keyword evidence="2" id="KW-1185">Reference proteome</keyword>